<feature type="region of interest" description="Disordered" evidence="10">
    <location>
        <begin position="121"/>
        <end position="146"/>
    </location>
</feature>
<dbReference type="InParanoid" id="C8V5Q0"/>
<proteinExistence type="inferred from homology"/>
<evidence type="ECO:0000259" key="13">
    <source>
        <dbReference type="Pfam" id="PF20645"/>
    </source>
</evidence>
<dbReference type="Pfam" id="PF11781">
    <property type="entry name" value="Zn_ribbon_RRN7"/>
    <property type="match status" value="1"/>
</dbReference>
<keyword evidence="14" id="KW-0396">Initiation factor</keyword>
<evidence type="ECO:0000313" key="15">
    <source>
        <dbReference type="Proteomes" id="UP000000560"/>
    </source>
</evidence>
<comment type="subcellular location">
    <subcellularLocation>
        <location evidence="1">Nucleus</location>
        <location evidence="1">Nucleolus</location>
    </subcellularLocation>
</comment>
<reference evidence="15" key="1">
    <citation type="journal article" date="2005" name="Nature">
        <title>Sequencing of Aspergillus nidulans and comparative analysis with A. fumigatus and A. oryzae.</title>
        <authorList>
            <person name="Galagan J.E."/>
            <person name="Calvo S.E."/>
            <person name="Cuomo C."/>
            <person name="Ma L.J."/>
            <person name="Wortman J.R."/>
            <person name="Batzoglou S."/>
            <person name="Lee S.I."/>
            <person name="Basturkmen M."/>
            <person name="Spevak C.C."/>
            <person name="Clutterbuck J."/>
            <person name="Kapitonov V."/>
            <person name="Jurka J."/>
            <person name="Scazzocchio C."/>
            <person name="Farman M."/>
            <person name="Butler J."/>
            <person name="Purcell S."/>
            <person name="Harris S."/>
            <person name="Braus G.H."/>
            <person name="Draht O."/>
            <person name="Busch S."/>
            <person name="D'Enfert C."/>
            <person name="Bouchier C."/>
            <person name="Goldman G.H."/>
            <person name="Bell-Pedersen D."/>
            <person name="Griffiths-Jones S."/>
            <person name="Doonan J.H."/>
            <person name="Yu J."/>
            <person name="Vienken K."/>
            <person name="Pain A."/>
            <person name="Freitag M."/>
            <person name="Selker E.U."/>
            <person name="Archer D.B."/>
            <person name="Penalva M.A."/>
            <person name="Oakley B.R."/>
            <person name="Momany M."/>
            <person name="Tanaka T."/>
            <person name="Kumagai T."/>
            <person name="Asai K."/>
            <person name="Machida M."/>
            <person name="Nierman W.C."/>
            <person name="Denning D.W."/>
            <person name="Caddick M."/>
            <person name="Hynes M."/>
            <person name="Paoletti M."/>
            <person name="Fischer R."/>
            <person name="Miller B."/>
            <person name="Dyer P."/>
            <person name="Sachs M.S."/>
            <person name="Osmani S.A."/>
            <person name="Birren B.W."/>
        </authorList>
    </citation>
    <scope>NUCLEOTIDE SEQUENCE [LARGE SCALE GENOMIC DNA]</scope>
    <source>
        <strain evidence="15">FGSC A4 / ATCC 38163 / CBS 112.46 / NRRL 194 / M139</strain>
    </source>
</reference>
<sequence>MEYITREPCGQEGCRETRFFLDNGLWFCRRGHQQAGRQVEEDPDDFGTQGNISRLKKPVAEKLQKKYRGRQAYRLFLHIYQLILWKQCHALVNNHGFPPQLEDLVRDLWALRLETYAKKITDDGEGDDSQPEFFSSQPASGREDTETETFRVGSKLVQWPRLIDTVALCYLAALLMRLPVSVMDFHRYVLDAYVGAGLITFYRMVMRNDIPYYRVFLHIPRDMKDKLPQEYIALLETTRLLKPEDLHTAIFDLSFRYHGQFGVQFPPLNTPVLTYRLIKRLALPVDIYPVTKRLQTLIGFPFEYPTKKVGRKWKSLDKPELQLITLIVIATKLLFPFDEVQRHPTSAQEPTVQTINWGAWAEVQKLLDRRNTSSGKIGKGKEILVKEDDVLTMTPDQLDEYMDWYESSWLDNSNATNPLANLFPIGSGSKETRQNAPAAEDSEEEAVEAMLQNASRYLRTNPVVSGTDLDIPRPGSLYVRYRHESDLPDAARAFYETAAKITGISLSTLVRCVSQAELEITKWLENQRRIKHFAERSMQVVENSDAGEMEEFSEQEMP</sequence>
<protein>
    <submittedName>
        <fullName evidence="14">RNA polymerase I specific transcription initiation factor Rrn7, putative (AFU_orthologue AFUA_1G04062)</fullName>
    </submittedName>
</protein>
<dbReference type="InterPro" id="IPR021752">
    <property type="entry name" value="TF_Rrn7_Zf"/>
</dbReference>
<reference evidence="15" key="2">
    <citation type="journal article" date="2009" name="Fungal Genet. Biol.">
        <title>The 2008 update of the Aspergillus nidulans genome annotation: a community effort.</title>
        <authorList>
            <person name="Wortman J.R."/>
            <person name="Gilsenan J.M."/>
            <person name="Joardar V."/>
            <person name="Deegan J."/>
            <person name="Clutterbuck J."/>
            <person name="Andersen M.R."/>
            <person name="Archer D."/>
            <person name="Bencina M."/>
            <person name="Braus G."/>
            <person name="Coutinho P."/>
            <person name="von Dohren H."/>
            <person name="Doonan J."/>
            <person name="Driessen A.J."/>
            <person name="Durek P."/>
            <person name="Espeso E."/>
            <person name="Fekete E."/>
            <person name="Flipphi M."/>
            <person name="Estrada C.G."/>
            <person name="Geysens S."/>
            <person name="Goldman G."/>
            <person name="de Groot P.W."/>
            <person name="Hansen K."/>
            <person name="Harris S.D."/>
            <person name="Heinekamp T."/>
            <person name="Helmstaedt K."/>
            <person name="Henrissat B."/>
            <person name="Hofmann G."/>
            <person name="Homan T."/>
            <person name="Horio T."/>
            <person name="Horiuchi H."/>
            <person name="James S."/>
            <person name="Jones M."/>
            <person name="Karaffa L."/>
            <person name="Karanyi Z."/>
            <person name="Kato M."/>
            <person name="Keller N."/>
            <person name="Kelly D.E."/>
            <person name="Kiel J.A."/>
            <person name="Kim J.M."/>
            <person name="van der Klei I.J."/>
            <person name="Klis F.M."/>
            <person name="Kovalchuk A."/>
            <person name="Krasevec N."/>
            <person name="Kubicek C.P."/>
            <person name="Liu B."/>
            <person name="Maccabe A."/>
            <person name="Meyer V."/>
            <person name="Mirabito P."/>
            <person name="Miskei M."/>
            <person name="Mos M."/>
            <person name="Mullins J."/>
            <person name="Nelson D.R."/>
            <person name="Nielsen J."/>
            <person name="Oakley B.R."/>
            <person name="Osmani S.A."/>
            <person name="Pakula T."/>
            <person name="Paszewski A."/>
            <person name="Paulsen I."/>
            <person name="Pilsyk S."/>
            <person name="Pocsi I."/>
            <person name="Punt P.J."/>
            <person name="Ram A.F."/>
            <person name="Ren Q."/>
            <person name="Robellet X."/>
            <person name="Robson G."/>
            <person name="Seiboth B."/>
            <person name="van Solingen P."/>
            <person name="Specht T."/>
            <person name="Sun J."/>
            <person name="Taheri-Talesh N."/>
            <person name="Takeshita N."/>
            <person name="Ussery D."/>
            <person name="vanKuyk P.A."/>
            <person name="Visser H."/>
            <person name="van de Vondervoort P.J."/>
            <person name="de Vries R.P."/>
            <person name="Walton J."/>
            <person name="Xiang X."/>
            <person name="Xiong Y."/>
            <person name="Zeng A.P."/>
            <person name="Brandt B.W."/>
            <person name="Cornell M.J."/>
            <person name="van den Hondel C.A."/>
            <person name="Visser J."/>
            <person name="Oliver S.G."/>
            <person name="Turner G."/>
        </authorList>
    </citation>
    <scope>GENOME REANNOTATION</scope>
    <source>
        <strain evidence="15">FGSC A4 / ATCC 38163 / CBS 112.46 / NRRL 194 / M139</strain>
    </source>
</reference>
<organism evidence="14 15">
    <name type="scientific">Emericella nidulans (strain FGSC A4 / ATCC 38163 / CBS 112.46 / NRRL 194 / M139)</name>
    <name type="common">Aspergillus nidulans</name>
    <dbReference type="NCBI Taxonomy" id="227321"/>
    <lineage>
        <taxon>Eukaryota</taxon>
        <taxon>Fungi</taxon>
        <taxon>Dikarya</taxon>
        <taxon>Ascomycota</taxon>
        <taxon>Pezizomycotina</taxon>
        <taxon>Eurotiomycetes</taxon>
        <taxon>Eurotiomycetidae</taxon>
        <taxon>Eurotiales</taxon>
        <taxon>Aspergillaceae</taxon>
        <taxon>Aspergillus</taxon>
        <taxon>Aspergillus subgen. Nidulantes</taxon>
    </lineage>
</organism>
<dbReference type="InterPro" id="IPR048540">
    <property type="entry name" value="Rrn7_cyclin_N"/>
</dbReference>
<dbReference type="GO" id="GO:0003743">
    <property type="term" value="F:translation initiation factor activity"/>
    <property type="evidence" value="ECO:0007669"/>
    <property type="project" value="UniProtKB-KW"/>
</dbReference>
<keyword evidence="8" id="KW-0804">Transcription</keyword>
<evidence type="ECO:0000313" key="14">
    <source>
        <dbReference type="EMBL" id="CBF74880.1"/>
    </source>
</evidence>
<keyword evidence="4" id="KW-0863">Zinc-finger</keyword>
<evidence type="ECO:0000256" key="6">
    <source>
        <dbReference type="ARBA" id="ARBA00023015"/>
    </source>
</evidence>
<keyword evidence="3" id="KW-0479">Metal-binding</keyword>
<evidence type="ECO:0000256" key="7">
    <source>
        <dbReference type="ARBA" id="ARBA00023125"/>
    </source>
</evidence>
<dbReference type="PANTHER" id="PTHR31576:SF2">
    <property type="entry name" value="TATA BOX-BINDING PROTEIN-ASSOCIATED FACTOR RNA POLYMERASE I SUBUNIT B"/>
    <property type="match status" value="1"/>
</dbReference>
<dbReference type="GO" id="GO:0001164">
    <property type="term" value="F:RNA polymerase I core promoter sequence-specific DNA binding"/>
    <property type="evidence" value="ECO:0000318"/>
    <property type="project" value="GO_Central"/>
</dbReference>
<dbReference type="GO" id="GO:0042790">
    <property type="term" value="P:nucleolar large rRNA transcription by RNA polymerase I"/>
    <property type="evidence" value="ECO:0000318"/>
    <property type="project" value="GO_Central"/>
</dbReference>
<dbReference type="eggNOG" id="KOG0003">
    <property type="taxonomic scope" value="Eukaryota"/>
</dbReference>
<dbReference type="EMBL" id="BN001302">
    <property type="protein sequence ID" value="CBF74880.1"/>
    <property type="molecule type" value="Genomic_DNA"/>
</dbReference>
<dbReference type="InterPro" id="IPR048538">
    <property type="entry name" value="Rrn7_cyclin_C"/>
</dbReference>
<feature type="domain" description="Rrn7/TAF1B N-terminal cyclin" evidence="12">
    <location>
        <begin position="80"/>
        <end position="189"/>
    </location>
</feature>
<evidence type="ECO:0000256" key="4">
    <source>
        <dbReference type="ARBA" id="ARBA00022771"/>
    </source>
</evidence>
<keyword evidence="6" id="KW-0805">Transcription regulation</keyword>
<keyword evidence="9" id="KW-0539">Nucleus</keyword>
<dbReference type="InterPro" id="IPR033599">
    <property type="entry name" value="TAF1B/Rrn7"/>
</dbReference>
<dbReference type="Proteomes" id="UP000000560">
    <property type="component" value="Chromosome II"/>
</dbReference>
<dbReference type="HOGENOM" id="CLU_016553_2_1_1"/>
<dbReference type="AlphaFoldDB" id="C8V5Q0"/>
<dbReference type="GO" id="GO:0070860">
    <property type="term" value="C:RNA polymerase I core factor complex"/>
    <property type="evidence" value="ECO:0000318"/>
    <property type="project" value="GO_Central"/>
</dbReference>
<dbReference type="FunCoup" id="C8V5Q0">
    <property type="interactions" value="40"/>
</dbReference>
<dbReference type="RefSeq" id="XP_050467380.1">
    <property type="nucleotide sequence ID" value="XM_050611344.1"/>
</dbReference>
<evidence type="ECO:0000256" key="5">
    <source>
        <dbReference type="ARBA" id="ARBA00022833"/>
    </source>
</evidence>
<evidence type="ECO:0000256" key="8">
    <source>
        <dbReference type="ARBA" id="ARBA00023163"/>
    </source>
</evidence>
<evidence type="ECO:0000256" key="3">
    <source>
        <dbReference type="ARBA" id="ARBA00022723"/>
    </source>
</evidence>
<evidence type="ECO:0000256" key="1">
    <source>
        <dbReference type="ARBA" id="ARBA00004604"/>
    </source>
</evidence>
<feature type="domain" description="Rrn7/TAF1B C-terminal cyclin" evidence="13">
    <location>
        <begin position="241"/>
        <end position="409"/>
    </location>
</feature>
<accession>C8V5Q0</accession>
<evidence type="ECO:0000259" key="11">
    <source>
        <dbReference type="Pfam" id="PF11781"/>
    </source>
</evidence>
<comment type="similarity">
    <text evidence="2">Belongs to the RRN7/TAF1B family.</text>
</comment>
<dbReference type="Pfam" id="PF20645">
    <property type="entry name" value="Rrn7_cyclin_C"/>
    <property type="match status" value="1"/>
</dbReference>
<dbReference type="OrthoDB" id="428577at2759"/>
<dbReference type="PANTHER" id="PTHR31576">
    <property type="entry name" value="TATA BOX-BINDING PROTEIN-ASSOCIATED FACTOR RNA POLYMERASE I SUBUNIT B"/>
    <property type="match status" value="1"/>
</dbReference>
<evidence type="ECO:0000256" key="9">
    <source>
        <dbReference type="ARBA" id="ARBA00023242"/>
    </source>
</evidence>
<dbReference type="Pfam" id="PF20644">
    <property type="entry name" value="Rrn7_cyclin_N"/>
    <property type="match status" value="1"/>
</dbReference>
<gene>
    <name evidence="14" type="ORF">ANIA_10501</name>
</gene>
<evidence type="ECO:0000256" key="10">
    <source>
        <dbReference type="SAM" id="MobiDB-lite"/>
    </source>
</evidence>
<dbReference type="GO" id="GO:0008270">
    <property type="term" value="F:zinc ion binding"/>
    <property type="evidence" value="ECO:0007669"/>
    <property type="project" value="UniProtKB-KW"/>
</dbReference>
<dbReference type="OMA" id="ICRDIWA"/>
<keyword evidence="5" id="KW-0862">Zinc</keyword>
<feature type="domain" description="RRN7-type" evidence="11">
    <location>
        <begin position="4"/>
        <end position="36"/>
    </location>
</feature>
<evidence type="ECO:0000259" key="12">
    <source>
        <dbReference type="Pfam" id="PF20644"/>
    </source>
</evidence>
<name>C8V5Q0_EMENI</name>
<keyword evidence="7" id="KW-0238">DNA-binding</keyword>
<keyword evidence="14" id="KW-0648">Protein biosynthesis</keyword>
<dbReference type="STRING" id="227321.C8V5Q0"/>
<keyword evidence="15" id="KW-1185">Reference proteome</keyword>
<evidence type="ECO:0000256" key="2">
    <source>
        <dbReference type="ARBA" id="ARBA00006899"/>
    </source>
</evidence>
<dbReference type="KEGG" id="ani:ANIA_10501"/>
<dbReference type="GeneID" id="74896441"/>